<organism evidence="1 2">
    <name type="scientific">Rothia aeria</name>
    <dbReference type="NCBI Taxonomy" id="172042"/>
    <lineage>
        <taxon>Bacteria</taxon>
        <taxon>Bacillati</taxon>
        <taxon>Actinomycetota</taxon>
        <taxon>Actinomycetes</taxon>
        <taxon>Micrococcales</taxon>
        <taxon>Micrococcaceae</taxon>
        <taxon>Rothia</taxon>
    </lineage>
</organism>
<dbReference type="Proteomes" id="UP000250241">
    <property type="component" value="Chromosome"/>
</dbReference>
<gene>
    <name evidence="1" type="ORF">RA11412_1097</name>
</gene>
<sequence length="60" mass="7022">MGWEFSRFDVSAAAQKIVELNRDYAQVTQRALQAHKFMSDKSFEKTNRMRAEHMMNVARG</sequence>
<name>A0A2Z5QYH4_9MICC</name>
<accession>A0A2Z5QYH4</accession>
<keyword evidence="2" id="KW-1185">Reference proteome</keyword>
<dbReference type="KEGG" id="raj:RA11412_1097"/>
<evidence type="ECO:0000313" key="1">
    <source>
        <dbReference type="EMBL" id="BAV87396.1"/>
    </source>
</evidence>
<protein>
    <submittedName>
        <fullName evidence="1">Uncharacterized protein</fullName>
    </submittedName>
</protein>
<reference evidence="1 2" key="1">
    <citation type="submission" date="2016-10" db="EMBL/GenBank/DDBJ databases">
        <title>Genome sequence of Rothia aeria strain JCM11412.</title>
        <authorList>
            <person name="Nambu T."/>
        </authorList>
    </citation>
    <scope>NUCLEOTIDE SEQUENCE [LARGE SCALE GENOMIC DNA]</scope>
    <source>
        <strain evidence="1 2">JCM 11412</strain>
    </source>
</reference>
<proteinExistence type="predicted"/>
<dbReference type="AlphaFoldDB" id="A0A2Z5QYH4"/>
<evidence type="ECO:0000313" key="2">
    <source>
        <dbReference type="Proteomes" id="UP000250241"/>
    </source>
</evidence>
<dbReference type="EMBL" id="AP017895">
    <property type="protein sequence ID" value="BAV87396.1"/>
    <property type="molecule type" value="Genomic_DNA"/>
</dbReference>